<dbReference type="GO" id="GO:0055085">
    <property type="term" value="P:transmembrane transport"/>
    <property type="evidence" value="ECO:0007669"/>
    <property type="project" value="UniProtKB-ARBA"/>
</dbReference>
<protein>
    <submittedName>
        <fullName evidence="7">ABC transporter ATP-binding protein</fullName>
    </submittedName>
</protein>
<dbReference type="PROSITE" id="PS50893">
    <property type="entry name" value="ABC_TRANSPORTER_2"/>
    <property type="match status" value="2"/>
</dbReference>
<organism evidence="7 8">
    <name type="scientific">Paenibacillus sabuli</name>
    <dbReference type="NCBI Taxonomy" id="2772509"/>
    <lineage>
        <taxon>Bacteria</taxon>
        <taxon>Bacillati</taxon>
        <taxon>Bacillota</taxon>
        <taxon>Bacilli</taxon>
        <taxon>Bacillales</taxon>
        <taxon>Paenibacillaceae</taxon>
        <taxon>Paenibacillus</taxon>
    </lineage>
</organism>
<keyword evidence="4 7" id="KW-0067">ATP-binding</keyword>
<evidence type="ECO:0000259" key="6">
    <source>
        <dbReference type="PROSITE" id="PS50893"/>
    </source>
</evidence>
<dbReference type="PANTHER" id="PTHR43776">
    <property type="entry name" value="TRANSPORT ATP-BINDING PROTEIN"/>
    <property type="match status" value="1"/>
</dbReference>
<dbReference type="NCBIfam" id="NF007739">
    <property type="entry name" value="PRK10419.1"/>
    <property type="match status" value="2"/>
</dbReference>
<accession>A0A927BVM5</accession>
<dbReference type="InterPro" id="IPR003439">
    <property type="entry name" value="ABC_transporter-like_ATP-bd"/>
</dbReference>
<dbReference type="InterPro" id="IPR027417">
    <property type="entry name" value="P-loop_NTPase"/>
</dbReference>
<dbReference type="PANTHER" id="PTHR43776:SF7">
    <property type="entry name" value="D,D-DIPEPTIDE TRANSPORT ATP-BINDING PROTEIN DDPF-RELATED"/>
    <property type="match status" value="1"/>
</dbReference>
<feature type="compositionally biased region" description="Low complexity" evidence="5">
    <location>
        <begin position="522"/>
        <end position="533"/>
    </location>
</feature>
<evidence type="ECO:0000256" key="5">
    <source>
        <dbReference type="SAM" id="MobiDB-lite"/>
    </source>
</evidence>
<dbReference type="Gene3D" id="3.40.50.300">
    <property type="entry name" value="P-loop containing nucleotide triphosphate hydrolases"/>
    <property type="match status" value="2"/>
</dbReference>
<comment type="caution">
    <text evidence="7">The sequence shown here is derived from an EMBL/GenBank/DDBJ whole genome shotgun (WGS) entry which is preliminary data.</text>
</comment>
<keyword evidence="8" id="KW-1185">Reference proteome</keyword>
<dbReference type="SUPFAM" id="SSF52540">
    <property type="entry name" value="P-loop containing nucleoside triphosphate hydrolases"/>
    <property type="match status" value="2"/>
</dbReference>
<comment type="similarity">
    <text evidence="1">Belongs to the ABC transporter superfamily.</text>
</comment>
<dbReference type="GO" id="GO:0005524">
    <property type="term" value="F:ATP binding"/>
    <property type="evidence" value="ECO:0007669"/>
    <property type="project" value="UniProtKB-KW"/>
</dbReference>
<feature type="domain" description="ABC transporter" evidence="6">
    <location>
        <begin position="292"/>
        <end position="529"/>
    </location>
</feature>
<evidence type="ECO:0000256" key="4">
    <source>
        <dbReference type="ARBA" id="ARBA00022840"/>
    </source>
</evidence>
<feature type="region of interest" description="Disordered" evidence="5">
    <location>
        <begin position="510"/>
        <end position="533"/>
    </location>
</feature>
<sequence length="533" mass="57033">MTQGAGSEAMMLQVGGLRVSYGGRRAGRDPQGPILSGVSFALGRGEVTALLGESGSGKSTIARALTGLLPPSARIEGGLLRLGEEEAVDLAGDAPPWDRLRGRRIGMLFQDAQLALNPLMTIRAQFEESLRAHRLAGRKEAAAEASRLLRMLGFSEPGQVLHSYPFELSGGMCQRVCLALALCLRPDVLIADEPTSALDADSQRHVLELLRRLQGELGLTVLFITHDLAAAQAISDRVIVLREGRIVEDGAVRTVMARPSHAYTRALLAARASLEAPAPRQGAAPDPAAPLLEVRQLRKSYARGGEVLRGIDLTVHRGEIVGILGRSGCGKSTLARCIVALEAPDGGQALLEGRALASLPRRELSRRVQLIFQNARASLNPGRTALQLVTGPLRDHRMGGRRERAAVARALLDDVGLTGELQVRRPPQLSTGQCQRIAIARALALQPELLICDEAVSALDMRVQAQIVELLLRLQAERGFAMLMISHDERIARRLCDTVAVMERGRFVERASGGPSPERHAAGAAAGSSAAHL</sequence>
<dbReference type="Proteomes" id="UP000621560">
    <property type="component" value="Unassembled WGS sequence"/>
</dbReference>
<dbReference type="GO" id="GO:0016887">
    <property type="term" value="F:ATP hydrolysis activity"/>
    <property type="evidence" value="ECO:0007669"/>
    <property type="project" value="InterPro"/>
</dbReference>
<dbReference type="EMBL" id="JACXIZ010000043">
    <property type="protein sequence ID" value="MBD2847676.1"/>
    <property type="molecule type" value="Genomic_DNA"/>
</dbReference>
<reference evidence="7" key="1">
    <citation type="submission" date="2020-09" db="EMBL/GenBank/DDBJ databases">
        <title>A novel bacterium of genus Paenibacillus, isolated from South China Sea.</title>
        <authorList>
            <person name="Huang H."/>
            <person name="Mo K."/>
            <person name="Hu Y."/>
        </authorList>
    </citation>
    <scope>NUCLEOTIDE SEQUENCE</scope>
    <source>
        <strain evidence="7">IB182496</strain>
    </source>
</reference>
<dbReference type="RefSeq" id="WP_190920782.1">
    <property type="nucleotide sequence ID" value="NZ_JACXIZ010000043.1"/>
</dbReference>
<keyword evidence="3" id="KW-0547">Nucleotide-binding</keyword>
<dbReference type="InterPro" id="IPR017871">
    <property type="entry name" value="ABC_transporter-like_CS"/>
</dbReference>
<keyword evidence="2" id="KW-0813">Transport</keyword>
<feature type="domain" description="ABC transporter" evidence="6">
    <location>
        <begin position="17"/>
        <end position="268"/>
    </location>
</feature>
<dbReference type="CDD" id="cd03257">
    <property type="entry name" value="ABC_NikE_OppD_transporters"/>
    <property type="match status" value="2"/>
</dbReference>
<evidence type="ECO:0000313" key="8">
    <source>
        <dbReference type="Proteomes" id="UP000621560"/>
    </source>
</evidence>
<evidence type="ECO:0000256" key="3">
    <source>
        <dbReference type="ARBA" id="ARBA00022741"/>
    </source>
</evidence>
<name>A0A927BVM5_9BACL</name>
<gene>
    <name evidence="7" type="ORF">IDH44_20995</name>
</gene>
<evidence type="ECO:0000256" key="1">
    <source>
        <dbReference type="ARBA" id="ARBA00005417"/>
    </source>
</evidence>
<evidence type="ECO:0000313" key="7">
    <source>
        <dbReference type="EMBL" id="MBD2847676.1"/>
    </source>
</evidence>
<proteinExistence type="inferred from homology"/>
<dbReference type="Pfam" id="PF00005">
    <property type="entry name" value="ABC_tran"/>
    <property type="match status" value="2"/>
</dbReference>
<dbReference type="InterPro" id="IPR050319">
    <property type="entry name" value="ABC_transp_ATP-bind"/>
</dbReference>
<dbReference type="AlphaFoldDB" id="A0A927BVM5"/>
<evidence type="ECO:0000256" key="2">
    <source>
        <dbReference type="ARBA" id="ARBA00022448"/>
    </source>
</evidence>
<dbReference type="PROSITE" id="PS00211">
    <property type="entry name" value="ABC_TRANSPORTER_1"/>
    <property type="match status" value="1"/>
</dbReference>
<dbReference type="SMART" id="SM00382">
    <property type="entry name" value="AAA"/>
    <property type="match status" value="2"/>
</dbReference>
<dbReference type="InterPro" id="IPR003593">
    <property type="entry name" value="AAA+_ATPase"/>
</dbReference>